<dbReference type="AlphaFoldDB" id="A0A8J5MLZ5"/>
<accession>A0A8J5MLZ5</accession>
<dbReference type="EMBL" id="JAHLQT010040102">
    <property type="protein sequence ID" value="KAG7156097.1"/>
    <property type="molecule type" value="Genomic_DNA"/>
</dbReference>
<gene>
    <name evidence="1" type="ORF">Hamer_G021335</name>
</gene>
<dbReference type="Proteomes" id="UP000747542">
    <property type="component" value="Unassembled WGS sequence"/>
</dbReference>
<proteinExistence type="predicted"/>
<comment type="caution">
    <text evidence="1">The sequence shown here is derived from an EMBL/GenBank/DDBJ whole genome shotgun (WGS) entry which is preliminary data.</text>
</comment>
<evidence type="ECO:0000313" key="2">
    <source>
        <dbReference type="Proteomes" id="UP000747542"/>
    </source>
</evidence>
<protein>
    <submittedName>
        <fullName evidence="1">Uncharacterized protein</fullName>
    </submittedName>
</protein>
<name>A0A8J5MLZ5_HOMAM</name>
<reference evidence="1" key="1">
    <citation type="journal article" date="2021" name="Sci. Adv.">
        <title>The American lobster genome reveals insights on longevity, neural, and immune adaptations.</title>
        <authorList>
            <person name="Polinski J.M."/>
            <person name="Zimin A.V."/>
            <person name="Clark K.F."/>
            <person name="Kohn A.B."/>
            <person name="Sadowski N."/>
            <person name="Timp W."/>
            <person name="Ptitsyn A."/>
            <person name="Khanna P."/>
            <person name="Romanova D.Y."/>
            <person name="Williams P."/>
            <person name="Greenwood S.J."/>
            <person name="Moroz L.L."/>
            <person name="Walt D.R."/>
            <person name="Bodnar A.G."/>
        </authorList>
    </citation>
    <scope>NUCLEOTIDE SEQUENCE</scope>
    <source>
        <strain evidence="1">GMGI-L3</strain>
    </source>
</reference>
<organism evidence="1 2">
    <name type="scientific">Homarus americanus</name>
    <name type="common">American lobster</name>
    <dbReference type="NCBI Taxonomy" id="6706"/>
    <lineage>
        <taxon>Eukaryota</taxon>
        <taxon>Metazoa</taxon>
        <taxon>Ecdysozoa</taxon>
        <taxon>Arthropoda</taxon>
        <taxon>Crustacea</taxon>
        <taxon>Multicrustacea</taxon>
        <taxon>Malacostraca</taxon>
        <taxon>Eumalacostraca</taxon>
        <taxon>Eucarida</taxon>
        <taxon>Decapoda</taxon>
        <taxon>Pleocyemata</taxon>
        <taxon>Astacidea</taxon>
        <taxon>Nephropoidea</taxon>
        <taxon>Nephropidae</taxon>
        <taxon>Homarus</taxon>
    </lineage>
</organism>
<sequence length="94" mass="9802">MVLHGVVAGNYDLPLSPPVSLSSLLHLLPYSVTHEGPATAQSAGEPAEEDVGGMVCEPRCISLLHRKVSLTMMSSSSSLELFTYSGSDTSSLPG</sequence>
<evidence type="ECO:0000313" key="1">
    <source>
        <dbReference type="EMBL" id="KAG7156097.1"/>
    </source>
</evidence>
<keyword evidence="2" id="KW-1185">Reference proteome</keyword>